<keyword evidence="3" id="KW-1185">Reference proteome</keyword>
<accession>A0A1M5CTM1</accession>
<protein>
    <submittedName>
        <fullName evidence="2">Replication initiation factor</fullName>
    </submittedName>
</protein>
<evidence type="ECO:0000313" key="3">
    <source>
        <dbReference type="Proteomes" id="UP000184245"/>
    </source>
</evidence>
<organism evidence="2 3">
    <name type="scientific">Lactonifactor longoviformis DSM 17459</name>
    <dbReference type="NCBI Taxonomy" id="1122155"/>
    <lineage>
        <taxon>Bacteria</taxon>
        <taxon>Bacillati</taxon>
        <taxon>Bacillota</taxon>
        <taxon>Clostridia</taxon>
        <taxon>Eubacteriales</taxon>
        <taxon>Clostridiaceae</taxon>
        <taxon>Lactonifactor</taxon>
    </lineage>
</organism>
<proteinExistence type="predicted"/>
<dbReference type="Proteomes" id="UP000184245">
    <property type="component" value="Unassembled WGS sequence"/>
</dbReference>
<name>A0A1M5CTM1_9CLOT</name>
<dbReference type="AlphaFoldDB" id="A0A1M5CTM1"/>
<dbReference type="InterPro" id="IPR003491">
    <property type="entry name" value="REP-like_C"/>
</dbReference>
<dbReference type="EMBL" id="FQVI01000046">
    <property type="protein sequence ID" value="SHF58095.1"/>
    <property type="molecule type" value="Genomic_DNA"/>
</dbReference>
<sequence>MKLTTKPEPYTLERTLSWITRQVAPTLKMAKRIDRINGTNIIESLVQGAKLTDKHEKIIKQQTASIEEVALQPKEE</sequence>
<gene>
    <name evidence="2" type="ORF">SAMN02745158_04286</name>
</gene>
<dbReference type="Pfam" id="PF02486">
    <property type="entry name" value="Rep_trans"/>
    <property type="match status" value="1"/>
</dbReference>
<feature type="domain" description="Replication initiation protein-like C-terminal" evidence="1">
    <location>
        <begin position="1"/>
        <end position="46"/>
    </location>
</feature>
<dbReference type="STRING" id="1122155.SAMN02745158_04286"/>
<evidence type="ECO:0000313" key="2">
    <source>
        <dbReference type="EMBL" id="SHF58095.1"/>
    </source>
</evidence>
<evidence type="ECO:0000259" key="1">
    <source>
        <dbReference type="Pfam" id="PF02486"/>
    </source>
</evidence>
<keyword evidence="2" id="KW-0396">Initiation factor</keyword>
<dbReference type="GO" id="GO:0003743">
    <property type="term" value="F:translation initiation factor activity"/>
    <property type="evidence" value="ECO:0007669"/>
    <property type="project" value="UniProtKB-KW"/>
</dbReference>
<keyword evidence="2" id="KW-0648">Protein biosynthesis</keyword>
<reference evidence="2 3" key="1">
    <citation type="submission" date="2016-11" db="EMBL/GenBank/DDBJ databases">
        <authorList>
            <person name="Jaros S."/>
            <person name="Januszkiewicz K."/>
            <person name="Wedrychowicz H."/>
        </authorList>
    </citation>
    <scope>NUCLEOTIDE SEQUENCE [LARGE SCALE GENOMIC DNA]</scope>
    <source>
        <strain evidence="2 3">DSM 17459</strain>
    </source>
</reference>